<protein>
    <submittedName>
        <fullName evidence="2">Uncharacterized protein</fullName>
    </submittedName>
</protein>
<comment type="caution">
    <text evidence="2">The sequence shown here is derived from an EMBL/GenBank/DDBJ whole genome shotgun (WGS) entry which is preliminary data.</text>
</comment>
<evidence type="ECO:0000313" key="2">
    <source>
        <dbReference type="EMBL" id="MDQ0102217.1"/>
    </source>
</evidence>
<feature type="compositionally biased region" description="Basic residues" evidence="1">
    <location>
        <begin position="109"/>
        <end position="126"/>
    </location>
</feature>
<feature type="region of interest" description="Disordered" evidence="1">
    <location>
        <begin position="59"/>
        <end position="132"/>
    </location>
</feature>
<sequence length="132" mass="14017">MTARRAPNATTPVTASAELVGVPTEALANETAAAESIAQDVQAPADEVADAIAELEAEANTTRKAPAKKPEPAKKALVRTTHADCTQAKSGAEGKRPVPLAAANVPKPLRMRKHDPRSNDRRRRLRACVLRP</sequence>
<accession>A0ABT9TKP8</accession>
<keyword evidence="3" id="KW-1185">Reference proteome</keyword>
<name>A0ABT9TKP8_PAENI</name>
<dbReference type="EMBL" id="JAUSSW010000004">
    <property type="protein sequence ID" value="MDQ0102217.1"/>
    <property type="molecule type" value="Genomic_DNA"/>
</dbReference>
<dbReference type="Proteomes" id="UP001244563">
    <property type="component" value="Unassembled WGS sequence"/>
</dbReference>
<reference evidence="2 3" key="1">
    <citation type="submission" date="2023-07" db="EMBL/GenBank/DDBJ databases">
        <title>Sorghum-associated microbial communities from plants grown in Nebraska, USA.</title>
        <authorList>
            <person name="Schachtman D."/>
        </authorList>
    </citation>
    <scope>NUCLEOTIDE SEQUENCE [LARGE SCALE GENOMIC DNA]</scope>
    <source>
        <strain evidence="2 3">CC523</strain>
    </source>
</reference>
<proteinExistence type="predicted"/>
<evidence type="ECO:0000313" key="3">
    <source>
        <dbReference type="Proteomes" id="UP001244563"/>
    </source>
</evidence>
<organism evidence="2 3">
    <name type="scientific">Paenarthrobacter nicotinovorans</name>
    <name type="common">Arthrobacter nicotinovorans</name>
    <dbReference type="NCBI Taxonomy" id="29320"/>
    <lineage>
        <taxon>Bacteria</taxon>
        <taxon>Bacillati</taxon>
        <taxon>Actinomycetota</taxon>
        <taxon>Actinomycetes</taxon>
        <taxon>Micrococcales</taxon>
        <taxon>Micrococcaceae</taxon>
        <taxon>Paenarthrobacter</taxon>
    </lineage>
</organism>
<evidence type="ECO:0000256" key="1">
    <source>
        <dbReference type="SAM" id="MobiDB-lite"/>
    </source>
</evidence>
<gene>
    <name evidence="2" type="ORF">J2T10_001863</name>
</gene>